<feature type="compositionally biased region" description="Low complexity" evidence="1">
    <location>
        <begin position="373"/>
        <end position="383"/>
    </location>
</feature>
<dbReference type="AlphaFoldDB" id="A0A371DIE7"/>
<feature type="region of interest" description="Disordered" evidence="1">
    <location>
        <begin position="84"/>
        <end position="196"/>
    </location>
</feature>
<feature type="region of interest" description="Disordered" evidence="1">
    <location>
        <begin position="343"/>
        <end position="524"/>
    </location>
</feature>
<feature type="region of interest" description="Disordered" evidence="1">
    <location>
        <begin position="268"/>
        <end position="298"/>
    </location>
</feature>
<feature type="compositionally biased region" description="Low complexity" evidence="1">
    <location>
        <begin position="446"/>
        <end position="456"/>
    </location>
</feature>
<evidence type="ECO:0000256" key="1">
    <source>
        <dbReference type="SAM" id="MobiDB-lite"/>
    </source>
</evidence>
<gene>
    <name evidence="2" type="ORF">OH76DRAFT_1480874</name>
</gene>
<feature type="compositionally biased region" description="Low complexity" evidence="1">
    <location>
        <begin position="105"/>
        <end position="122"/>
    </location>
</feature>
<evidence type="ECO:0000313" key="3">
    <source>
        <dbReference type="Proteomes" id="UP000256964"/>
    </source>
</evidence>
<feature type="compositionally biased region" description="Basic and acidic residues" evidence="1">
    <location>
        <begin position="503"/>
        <end position="513"/>
    </location>
</feature>
<name>A0A371DIE7_9APHY</name>
<feature type="region of interest" description="Disordered" evidence="1">
    <location>
        <begin position="546"/>
        <end position="586"/>
    </location>
</feature>
<organism evidence="2 3">
    <name type="scientific">Lentinus brumalis</name>
    <dbReference type="NCBI Taxonomy" id="2498619"/>
    <lineage>
        <taxon>Eukaryota</taxon>
        <taxon>Fungi</taxon>
        <taxon>Dikarya</taxon>
        <taxon>Basidiomycota</taxon>
        <taxon>Agaricomycotina</taxon>
        <taxon>Agaricomycetes</taxon>
        <taxon>Polyporales</taxon>
        <taxon>Polyporaceae</taxon>
        <taxon>Lentinus</taxon>
    </lineage>
</organism>
<dbReference type="STRING" id="139420.A0A371DIE7"/>
<keyword evidence="3" id="KW-1185">Reference proteome</keyword>
<reference evidence="2 3" key="1">
    <citation type="journal article" date="2018" name="Biotechnol. Biofuels">
        <title>Integrative visual omics of the white-rot fungus Polyporus brumalis exposes the biotechnological potential of its oxidative enzymes for delignifying raw plant biomass.</title>
        <authorList>
            <person name="Miyauchi S."/>
            <person name="Rancon A."/>
            <person name="Drula E."/>
            <person name="Hage H."/>
            <person name="Chaduli D."/>
            <person name="Favel A."/>
            <person name="Grisel S."/>
            <person name="Henrissat B."/>
            <person name="Herpoel-Gimbert I."/>
            <person name="Ruiz-Duenas F.J."/>
            <person name="Chevret D."/>
            <person name="Hainaut M."/>
            <person name="Lin J."/>
            <person name="Wang M."/>
            <person name="Pangilinan J."/>
            <person name="Lipzen A."/>
            <person name="Lesage-Meessen L."/>
            <person name="Navarro D."/>
            <person name="Riley R."/>
            <person name="Grigoriev I.V."/>
            <person name="Zhou S."/>
            <person name="Raouche S."/>
            <person name="Rosso M.N."/>
        </authorList>
    </citation>
    <scope>NUCLEOTIDE SEQUENCE [LARGE SCALE GENOMIC DNA]</scope>
    <source>
        <strain evidence="2 3">BRFM 1820</strain>
    </source>
</reference>
<feature type="region of interest" description="Disordered" evidence="1">
    <location>
        <begin position="1"/>
        <end position="46"/>
    </location>
</feature>
<dbReference type="EMBL" id="KZ857391">
    <property type="protein sequence ID" value="RDX52288.1"/>
    <property type="molecule type" value="Genomic_DNA"/>
</dbReference>
<dbReference type="OrthoDB" id="2752934at2759"/>
<feature type="compositionally biased region" description="Basic and acidic residues" evidence="1">
    <location>
        <begin position="182"/>
        <end position="193"/>
    </location>
</feature>
<feature type="compositionally biased region" description="Polar residues" evidence="1">
    <location>
        <begin position="125"/>
        <end position="148"/>
    </location>
</feature>
<feature type="region of interest" description="Disordered" evidence="1">
    <location>
        <begin position="229"/>
        <end position="248"/>
    </location>
</feature>
<feature type="compositionally biased region" description="Basic and acidic residues" evidence="1">
    <location>
        <begin position="409"/>
        <end position="424"/>
    </location>
</feature>
<evidence type="ECO:0000313" key="2">
    <source>
        <dbReference type="EMBL" id="RDX52288.1"/>
    </source>
</evidence>
<protein>
    <submittedName>
        <fullName evidence="2">Uncharacterized protein</fullName>
    </submittedName>
</protein>
<sequence>MARMNKSPAYSRDTAYSRARTPPNGAQQGVASPEEGEIVEAQPNNLAATAPNVPHVAVQAVAPLPFPITQGPAQAMLMVPPDASTVNRTSATLHARRVDRRLERSPYSSSPAVSYPTSPAAPNDSGPTNGTPIPQNTLPGAPSSTLSDTSDHYWQNAGPTPTPSVMRTPPPPDQYVQPPSEADEHDKDFERGLTEATSDGVFYGKLSTLASLGNDFPNARKRSFASILTPNAGMSPTTEHRIRTRNKRHRASLPNEYEVYPTIGSGDKNPWALSSDDEGAEGQGKTILGEPDATSTPVLRPVASSASLPHVPDDDFFLDHVNASGNPPTPYRMQNSSFLARLRRSAGEAKSQNRDLGRPATAADRSLSEKGGSSSLPRTSPLPFSSPLPPSSPILQSSPISSPSNTPTRTRERSTNHDTEDLMARSKMRLTSILSDPEGPATPRTSASASLQAQRARGGRISARTTHPDATIQGPAHAWEEREYHPPAARSTETAPSKTARPPAREGRARSPTERPSTTFLPLPNTRAALHLQQMSERAKELANTCPTSYLGTVGDEGSRRGRWPQRPDSGPSTRGHSRDHSAMDVAPMTPRSVATMEDQPMPPLTQRRAQSLSYFDFEEDEAVERGEHDPEPDQSPEGANVTAQLAIPTILTAAAPDIDRPMPANPWLTHRVYRDDPEAIIRGISRRWAQAIWGDPPRTSVLLETFNFPYTDSIQANRLMVETLRKAIYVIAGATNVSIVPPDVDPATSWRQRDAPRVWAVRGLTPEQEETLLSQFPWSLRAISFFAYKRAVTPDSWLFALDGFFDEDTQAIA</sequence>
<feature type="compositionally biased region" description="Low complexity" evidence="1">
    <location>
        <begin position="393"/>
        <end position="408"/>
    </location>
</feature>
<dbReference type="Proteomes" id="UP000256964">
    <property type="component" value="Unassembled WGS sequence"/>
</dbReference>
<feature type="compositionally biased region" description="Basic and acidic residues" evidence="1">
    <location>
        <begin position="345"/>
        <end position="357"/>
    </location>
</feature>
<accession>A0A371DIE7</accession>
<proteinExistence type="predicted"/>